<dbReference type="PANTHER" id="PTHR40252:SF2">
    <property type="entry name" value="BLR0328 PROTEIN"/>
    <property type="match status" value="1"/>
</dbReference>
<dbReference type="PANTHER" id="PTHR40252">
    <property type="entry name" value="BLR0328 PROTEIN"/>
    <property type="match status" value="1"/>
</dbReference>
<dbReference type="Pfam" id="PF10442">
    <property type="entry name" value="FIST_C"/>
    <property type="match status" value="1"/>
</dbReference>
<feature type="domain" description="FIST" evidence="1">
    <location>
        <begin position="18"/>
        <end position="199"/>
    </location>
</feature>
<dbReference type="EMBL" id="CP106679">
    <property type="protein sequence ID" value="UXP32106.1"/>
    <property type="molecule type" value="Genomic_DNA"/>
</dbReference>
<proteinExistence type="predicted"/>
<evidence type="ECO:0000313" key="3">
    <source>
        <dbReference type="EMBL" id="UXP32106.1"/>
    </source>
</evidence>
<evidence type="ECO:0000259" key="1">
    <source>
        <dbReference type="SMART" id="SM00897"/>
    </source>
</evidence>
<protein>
    <submittedName>
        <fullName evidence="3">FIST C-terminal domain-containing protein</fullName>
    </submittedName>
</protein>
<dbReference type="Proteomes" id="UP001065174">
    <property type="component" value="Chromosome"/>
</dbReference>
<gene>
    <name evidence="3" type="ORF">N6H18_17320</name>
</gene>
<reference evidence="3" key="1">
    <citation type="submission" date="2022-09" db="EMBL/GenBank/DDBJ databases">
        <title>Comparative genomics and taxonomic characterization of three novel marine species of genus Reichenbachiella exhibiting antioxidant and polysaccharide degradation activities.</title>
        <authorList>
            <person name="Muhammad N."/>
            <person name="Lee Y.-J."/>
            <person name="Ko J."/>
            <person name="Kim S.-G."/>
        </authorList>
    </citation>
    <scope>NUCLEOTIDE SEQUENCE</scope>
    <source>
        <strain evidence="3">BKB1-1</strain>
    </source>
</reference>
<dbReference type="InterPro" id="IPR013702">
    <property type="entry name" value="FIST_domain_N"/>
</dbReference>
<dbReference type="RefSeq" id="WP_262309543.1">
    <property type="nucleotide sequence ID" value="NZ_CP106679.1"/>
</dbReference>
<dbReference type="InterPro" id="IPR019494">
    <property type="entry name" value="FIST_C"/>
</dbReference>
<accession>A0ABY6CNM3</accession>
<feature type="domain" description="FIST C-domain" evidence="2">
    <location>
        <begin position="200"/>
        <end position="343"/>
    </location>
</feature>
<dbReference type="SMART" id="SM00897">
    <property type="entry name" value="FIST"/>
    <property type="match status" value="1"/>
</dbReference>
<evidence type="ECO:0000313" key="4">
    <source>
        <dbReference type="Proteomes" id="UP001065174"/>
    </source>
</evidence>
<dbReference type="SMART" id="SM01204">
    <property type="entry name" value="FIST_C"/>
    <property type="match status" value="1"/>
</dbReference>
<name>A0ABY6CNM3_9BACT</name>
<dbReference type="Pfam" id="PF08495">
    <property type="entry name" value="FIST"/>
    <property type="match status" value="1"/>
</dbReference>
<sequence length="361" mass="39910">MLLTTTNCSEILDHFSTTAVNLILVGEKTPIDISQLIDEANARDLKLAGGIFPMIIFENEHLDSGVILKHIESCVMEPVLIKDFDTIPVHNQLPTSSPDMNSCIVLFDGLMNHVSSLLDSLYEEYWNQMNFVGAGCGSASLEQSPCIICNDGFFDNAALLLIVKREINLGVNHGWTEVEGPFVANKTEGNKILELNWRPAYDIYKEVVELNSQDQFAQKEFVEISQGYPFGIKREGKEDMVRDPIIVDEQGALLCLGDIPKNASLNILSGSRADLIKSAGKAAEKAIQDISPIDIFLVDCITRVLYLETEFNDELQAIKNVVKERNDTLNVEGVLSLGEVSTSKGGFLDLYNKTIVVAAMY</sequence>
<organism evidence="3 4">
    <name type="scientific">Reichenbachiella agarivorans</name>
    <dbReference type="NCBI Taxonomy" id="2979464"/>
    <lineage>
        <taxon>Bacteria</taxon>
        <taxon>Pseudomonadati</taxon>
        <taxon>Bacteroidota</taxon>
        <taxon>Cytophagia</taxon>
        <taxon>Cytophagales</taxon>
        <taxon>Reichenbachiellaceae</taxon>
        <taxon>Reichenbachiella</taxon>
    </lineage>
</organism>
<keyword evidence="4" id="KW-1185">Reference proteome</keyword>
<evidence type="ECO:0000259" key="2">
    <source>
        <dbReference type="SMART" id="SM01204"/>
    </source>
</evidence>